<evidence type="ECO:0000256" key="1">
    <source>
        <dbReference type="SAM" id="MobiDB-lite"/>
    </source>
</evidence>
<protein>
    <submittedName>
        <fullName evidence="2">Uncharacterized protein</fullName>
    </submittedName>
</protein>
<feature type="compositionally biased region" description="Low complexity" evidence="1">
    <location>
        <begin position="349"/>
        <end position="363"/>
    </location>
</feature>
<proteinExistence type="predicted"/>
<reference evidence="2" key="1">
    <citation type="journal article" date="2020" name="Stud. Mycol.">
        <title>101 Dothideomycetes genomes: a test case for predicting lifestyles and emergence of pathogens.</title>
        <authorList>
            <person name="Haridas S."/>
            <person name="Albert R."/>
            <person name="Binder M."/>
            <person name="Bloem J."/>
            <person name="Labutti K."/>
            <person name="Salamov A."/>
            <person name="Andreopoulos B."/>
            <person name="Baker S."/>
            <person name="Barry K."/>
            <person name="Bills G."/>
            <person name="Bluhm B."/>
            <person name="Cannon C."/>
            <person name="Castanera R."/>
            <person name="Culley D."/>
            <person name="Daum C."/>
            <person name="Ezra D."/>
            <person name="Gonzalez J."/>
            <person name="Henrissat B."/>
            <person name="Kuo A."/>
            <person name="Liang C."/>
            <person name="Lipzen A."/>
            <person name="Lutzoni F."/>
            <person name="Magnuson J."/>
            <person name="Mondo S."/>
            <person name="Nolan M."/>
            <person name="Ohm R."/>
            <person name="Pangilinan J."/>
            <person name="Park H.-J."/>
            <person name="Ramirez L."/>
            <person name="Alfaro M."/>
            <person name="Sun H."/>
            <person name="Tritt A."/>
            <person name="Yoshinaga Y."/>
            <person name="Zwiers L.-H."/>
            <person name="Turgeon B."/>
            <person name="Goodwin S."/>
            <person name="Spatafora J."/>
            <person name="Crous P."/>
            <person name="Grigoriev I."/>
        </authorList>
    </citation>
    <scope>NUCLEOTIDE SEQUENCE</scope>
    <source>
        <strain evidence="2">CBS 133067</strain>
    </source>
</reference>
<dbReference type="OrthoDB" id="5865767at2759"/>
<name>A0A9P4MGH6_9PEZI</name>
<evidence type="ECO:0000313" key="2">
    <source>
        <dbReference type="EMBL" id="KAF2104514.1"/>
    </source>
</evidence>
<dbReference type="EMBL" id="ML978121">
    <property type="protein sequence ID" value="KAF2104514.1"/>
    <property type="molecule type" value="Genomic_DNA"/>
</dbReference>
<gene>
    <name evidence="2" type="ORF">NA57DRAFT_51335</name>
</gene>
<accession>A0A9P4MGH6</accession>
<keyword evidence="3" id="KW-1185">Reference proteome</keyword>
<dbReference type="Proteomes" id="UP000799772">
    <property type="component" value="Unassembled WGS sequence"/>
</dbReference>
<sequence>MADGVLRVLSGVELNANNIASMCGTIIKIVAGESERIATLGGLVKVLDDSGWTLYGMTAGHVVDQLLDNDIESSEVDLSDMTSYCGVDSLGTSEGNLTDNDESDISSSDEDEEKVDLVSLISSGSGLNSCTDVSINMPETWAALGCTKALNWHKESAFSGKYFDWSLVDIGNSVPIKPNLLRDLERTGTKMVELQMGSHLNGSLKKRDVIVMRGLQGLKRGSLSSTPARVLLAPGDEFVEVCLLSLSGNSNVIEGDSGSWVVDSTSGEVYGHVVASDLFGDAYIVPLDATFRDMAARLDVVSVVLPTSVDIVPISLLSLAGQIPVESSLSRLALRNSGAEQTEMEYKDSGYSSLRPSPGGSPSAVGTINPPEEYTVYEVIDNGEEKESNDQKGKNNGTGKEMSEKEKEKERNEEQMKLFWNER</sequence>
<feature type="region of interest" description="Disordered" evidence="1">
    <location>
        <begin position="90"/>
        <end position="111"/>
    </location>
</feature>
<feature type="compositionally biased region" description="Acidic residues" evidence="1">
    <location>
        <begin position="99"/>
        <end position="111"/>
    </location>
</feature>
<organism evidence="2 3">
    <name type="scientific">Rhizodiscina lignyota</name>
    <dbReference type="NCBI Taxonomy" id="1504668"/>
    <lineage>
        <taxon>Eukaryota</taxon>
        <taxon>Fungi</taxon>
        <taxon>Dikarya</taxon>
        <taxon>Ascomycota</taxon>
        <taxon>Pezizomycotina</taxon>
        <taxon>Dothideomycetes</taxon>
        <taxon>Pleosporomycetidae</taxon>
        <taxon>Aulographales</taxon>
        <taxon>Rhizodiscinaceae</taxon>
        <taxon>Rhizodiscina</taxon>
    </lineage>
</organism>
<feature type="region of interest" description="Disordered" evidence="1">
    <location>
        <begin position="339"/>
        <end position="423"/>
    </location>
</feature>
<dbReference type="AlphaFoldDB" id="A0A9P4MGH6"/>
<evidence type="ECO:0000313" key="3">
    <source>
        <dbReference type="Proteomes" id="UP000799772"/>
    </source>
</evidence>
<feature type="compositionally biased region" description="Basic and acidic residues" evidence="1">
    <location>
        <begin position="383"/>
        <end position="393"/>
    </location>
</feature>
<feature type="compositionally biased region" description="Basic and acidic residues" evidence="1">
    <location>
        <begin position="401"/>
        <end position="423"/>
    </location>
</feature>
<comment type="caution">
    <text evidence="2">The sequence shown here is derived from an EMBL/GenBank/DDBJ whole genome shotgun (WGS) entry which is preliminary data.</text>
</comment>